<evidence type="ECO:0000313" key="1">
    <source>
        <dbReference type="EMBL" id="OAI11048.1"/>
    </source>
</evidence>
<accession>A0A177MZA5</accession>
<protein>
    <recommendedName>
        <fullName evidence="3">General secretion pathway GspH domain-containing protein</fullName>
    </recommendedName>
</protein>
<sequence length="143" mass="15139">MVIVVLGILSATALPRFFDASTYQQRGFFDDTLNAIRYAQKLAVATSCNVQFTITGNQFELKRPSASDRSLCNSTNAKNFTLAVTRPGTGEANYQGSQSGVATSDTTVYFNARGTASSGATIAVGNGQITVVQNTGFVYDSSP</sequence>
<comment type="caution">
    <text evidence="1">The sequence shown here is derived from an EMBL/GenBank/DDBJ whole genome shotgun (WGS) entry which is preliminary data.</text>
</comment>
<name>A0A177MZA5_9GAMM</name>
<dbReference type="InterPro" id="IPR045584">
    <property type="entry name" value="Pilin-like"/>
</dbReference>
<gene>
    <name evidence="1" type="ORF">A1359_15230</name>
</gene>
<dbReference type="STRING" id="980561.A1359_15230"/>
<keyword evidence="2" id="KW-1185">Reference proteome</keyword>
<dbReference type="EMBL" id="LUUI01000145">
    <property type="protein sequence ID" value="OAI11048.1"/>
    <property type="molecule type" value="Genomic_DNA"/>
</dbReference>
<dbReference type="SUPFAM" id="SSF54523">
    <property type="entry name" value="Pili subunits"/>
    <property type="match status" value="1"/>
</dbReference>
<dbReference type="AlphaFoldDB" id="A0A177MZA5"/>
<evidence type="ECO:0008006" key="3">
    <source>
        <dbReference type="Google" id="ProtNLM"/>
    </source>
</evidence>
<proteinExistence type="predicted"/>
<organism evidence="1 2">
    <name type="scientific">Methylomonas lenta</name>
    <dbReference type="NCBI Taxonomy" id="980561"/>
    <lineage>
        <taxon>Bacteria</taxon>
        <taxon>Pseudomonadati</taxon>
        <taxon>Pseudomonadota</taxon>
        <taxon>Gammaproteobacteria</taxon>
        <taxon>Methylococcales</taxon>
        <taxon>Methylococcaceae</taxon>
        <taxon>Methylomonas</taxon>
    </lineage>
</organism>
<dbReference type="Gene3D" id="3.30.700.10">
    <property type="entry name" value="Glycoprotein, Type 4 Pilin"/>
    <property type="match status" value="1"/>
</dbReference>
<dbReference type="Proteomes" id="UP000078476">
    <property type="component" value="Unassembled WGS sequence"/>
</dbReference>
<evidence type="ECO:0000313" key="2">
    <source>
        <dbReference type="Proteomes" id="UP000078476"/>
    </source>
</evidence>
<reference evidence="1 2" key="1">
    <citation type="submission" date="2016-03" db="EMBL/GenBank/DDBJ databases">
        <authorList>
            <person name="Ploux O."/>
        </authorList>
    </citation>
    <scope>NUCLEOTIDE SEQUENCE [LARGE SCALE GENOMIC DNA]</scope>
    <source>
        <strain evidence="1 2">R-45370</strain>
    </source>
</reference>